<gene>
    <name evidence="2" type="ORF">CHH72_06110</name>
</gene>
<feature type="signal peptide" evidence="1">
    <location>
        <begin position="1"/>
        <end position="23"/>
    </location>
</feature>
<comment type="caution">
    <text evidence="2">The sequence shown here is derived from an EMBL/GenBank/DDBJ whole genome shotgun (WGS) entry which is preliminary data.</text>
</comment>
<evidence type="ECO:0000313" key="2">
    <source>
        <dbReference type="EMBL" id="PAE89828.1"/>
    </source>
</evidence>
<reference evidence="2 3" key="1">
    <citation type="submission" date="2017-07" db="EMBL/GenBank/DDBJ databases">
        <title>Isolation and whole genome analysis of endospore-forming bacteria from heroin.</title>
        <authorList>
            <person name="Kalinowski J."/>
            <person name="Ahrens B."/>
            <person name="Al-Dilaimi A."/>
            <person name="Winkler A."/>
            <person name="Wibberg D."/>
            <person name="Schleenbecker U."/>
            <person name="Ruckert C."/>
            <person name="Wolfel R."/>
            <person name="Grass G."/>
        </authorList>
    </citation>
    <scope>NUCLEOTIDE SEQUENCE [LARGE SCALE GENOMIC DNA]</scope>
    <source>
        <strain evidence="2 3">7539</strain>
    </source>
</reference>
<feature type="chain" id="PRO_5038960815" description="Sporulation protein" evidence="1">
    <location>
        <begin position="24"/>
        <end position="180"/>
    </location>
</feature>
<dbReference type="AlphaFoldDB" id="A0A268P2B3"/>
<evidence type="ECO:0000256" key="1">
    <source>
        <dbReference type="SAM" id="SignalP"/>
    </source>
</evidence>
<dbReference type="EMBL" id="NPCC01000006">
    <property type="protein sequence ID" value="PAE89828.1"/>
    <property type="molecule type" value="Genomic_DNA"/>
</dbReference>
<accession>A0A268P2B3</accession>
<dbReference type="PROSITE" id="PS51257">
    <property type="entry name" value="PROKAR_LIPOPROTEIN"/>
    <property type="match status" value="1"/>
</dbReference>
<sequence length="180" mass="20067">MKNRFVPAVASLLLLCACTGNNAGLDNNGQRMQTLDNDTLMAETGRDFGYGFSRYTENEVGRANNTVGALTVDRGMLADVVTRLVLSLEQIEEAATLVTDKYALVVYEDRAQQMTEEEVAEQVKRAASASLPRFYEVYVANDRARIRDIERFASLPSGNGYQHVLQDTIETFKQYPQGNQ</sequence>
<evidence type="ECO:0000313" key="3">
    <source>
        <dbReference type="Proteomes" id="UP000216207"/>
    </source>
</evidence>
<proteinExistence type="predicted"/>
<dbReference type="InterPro" id="IPR019076">
    <property type="entry name" value="Spore_lipoprot_YhcN/YlaJ-like"/>
</dbReference>
<evidence type="ECO:0008006" key="4">
    <source>
        <dbReference type="Google" id="ProtNLM"/>
    </source>
</evidence>
<dbReference type="Pfam" id="PF09580">
    <property type="entry name" value="Spore_YhcN_YlaJ"/>
    <property type="match status" value="1"/>
</dbReference>
<protein>
    <recommendedName>
        <fullName evidence="4">Sporulation protein</fullName>
    </recommendedName>
</protein>
<dbReference type="Proteomes" id="UP000216207">
    <property type="component" value="Unassembled WGS sequence"/>
</dbReference>
<name>A0A268P2B3_SHOCL</name>
<dbReference type="RefSeq" id="WP_011247791.1">
    <property type="nucleotide sequence ID" value="NZ_BOQS01000017.1"/>
</dbReference>
<organism evidence="2 3">
    <name type="scientific">Shouchella clausii</name>
    <name type="common">Alkalihalobacillus clausii</name>
    <dbReference type="NCBI Taxonomy" id="79880"/>
    <lineage>
        <taxon>Bacteria</taxon>
        <taxon>Bacillati</taxon>
        <taxon>Bacillota</taxon>
        <taxon>Bacilli</taxon>
        <taxon>Bacillales</taxon>
        <taxon>Bacillaceae</taxon>
        <taxon>Shouchella</taxon>
    </lineage>
</organism>
<keyword evidence="1" id="KW-0732">Signal</keyword>